<name>A0AAE0FBP8_9CHLO</name>
<keyword evidence="2" id="KW-1185">Reference proteome</keyword>
<accession>A0AAE0FBP8</accession>
<evidence type="ECO:0000313" key="1">
    <source>
        <dbReference type="EMBL" id="KAK3256690.1"/>
    </source>
</evidence>
<evidence type="ECO:0000313" key="2">
    <source>
        <dbReference type="Proteomes" id="UP001190700"/>
    </source>
</evidence>
<gene>
    <name evidence="1" type="ORF">CYMTET_34192</name>
</gene>
<dbReference type="Proteomes" id="UP001190700">
    <property type="component" value="Unassembled WGS sequence"/>
</dbReference>
<dbReference type="EMBL" id="LGRX02021434">
    <property type="protein sequence ID" value="KAK3256690.1"/>
    <property type="molecule type" value="Genomic_DNA"/>
</dbReference>
<proteinExistence type="predicted"/>
<reference evidence="1 2" key="1">
    <citation type="journal article" date="2015" name="Genome Biol. Evol.">
        <title>Comparative Genomics of a Bacterivorous Green Alga Reveals Evolutionary Causalities and Consequences of Phago-Mixotrophic Mode of Nutrition.</title>
        <authorList>
            <person name="Burns J.A."/>
            <person name="Paasch A."/>
            <person name="Narechania A."/>
            <person name="Kim E."/>
        </authorList>
    </citation>
    <scope>NUCLEOTIDE SEQUENCE [LARGE SCALE GENOMIC DNA]</scope>
    <source>
        <strain evidence="1 2">PLY_AMNH</strain>
    </source>
</reference>
<dbReference type="AlphaFoldDB" id="A0AAE0FBP8"/>
<organism evidence="1 2">
    <name type="scientific">Cymbomonas tetramitiformis</name>
    <dbReference type="NCBI Taxonomy" id="36881"/>
    <lineage>
        <taxon>Eukaryota</taxon>
        <taxon>Viridiplantae</taxon>
        <taxon>Chlorophyta</taxon>
        <taxon>Pyramimonadophyceae</taxon>
        <taxon>Pyramimonadales</taxon>
        <taxon>Pyramimonadaceae</taxon>
        <taxon>Cymbomonas</taxon>
    </lineage>
</organism>
<comment type="caution">
    <text evidence="1">The sequence shown here is derived from an EMBL/GenBank/DDBJ whole genome shotgun (WGS) entry which is preliminary data.</text>
</comment>
<sequence length="235" mass="25503">MKLELDERSIDFLFIRTSQVAEGGHHFSSHYAPPINLSTPVCGFGLGTTTLGVWVHDLIYNYTFPPESPHDGLTSLAFVATRTFRGTPEQTCLRGPTIPDGPIATMIRSHESYIILLSAVPPYVSAQSEDLRWSFEDLDVFSESNLCGFEAGGTNLEATALLGTPGTAGYLRQMATLLCEPGLLPACLHEARVTLVRGVHEARVTLVRGVHEARVTLVRGVHAVPVIVPADILMP</sequence>
<protein>
    <submittedName>
        <fullName evidence="1">Uncharacterized protein</fullName>
    </submittedName>
</protein>